<feature type="coiled-coil region" evidence="1">
    <location>
        <begin position="55"/>
        <end position="82"/>
    </location>
</feature>
<dbReference type="OrthoDB" id="10549745at2759"/>
<dbReference type="AlphaFoldDB" id="A0A8J2JT95"/>
<name>A0A8J2JT95_9HEXA</name>
<proteinExistence type="predicted"/>
<dbReference type="Proteomes" id="UP000708208">
    <property type="component" value="Unassembled WGS sequence"/>
</dbReference>
<organism evidence="2 3">
    <name type="scientific">Allacma fusca</name>
    <dbReference type="NCBI Taxonomy" id="39272"/>
    <lineage>
        <taxon>Eukaryota</taxon>
        <taxon>Metazoa</taxon>
        <taxon>Ecdysozoa</taxon>
        <taxon>Arthropoda</taxon>
        <taxon>Hexapoda</taxon>
        <taxon>Collembola</taxon>
        <taxon>Symphypleona</taxon>
        <taxon>Sminthuridae</taxon>
        <taxon>Allacma</taxon>
    </lineage>
</organism>
<reference evidence="2" key="1">
    <citation type="submission" date="2021-06" db="EMBL/GenBank/DDBJ databases">
        <authorList>
            <person name="Hodson N. C."/>
            <person name="Mongue J. A."/>
            <person name="Jaron S. K."/>
        </authorList>
    </citation>
    <scope>NUCLEOTIDE SEQUENCE</scope>
</reference>
<keyword evidence="3" id="KW-1185">Reference proteome</keyword>
<keyword evidence="1" id="KW-0175">Coiled coil</keyword>
<comment type="caution">
    <text evidence="2">The sequence shown here is derived from an EMBL/GenBank/DDBJ whole genome shotgun (WGS) entry which is preliminary data.</text>
</comment>
<evidence type="ECO:0000313" key="3">
    <source>
        <dbReference type="Proteomes" id="UP000708208"/>
    </source>
</evidence>
<evidence type="ECO:0000256" key="1">
    <source>
        <dbReference type="SAM" id="Coils"/>
    </source>
</evidence>
<gene>
    <name evidence="2" type="ORF">AFUS01_LOCUS12947</name>
</gene>
<sequence length="128" mass="14607">MKAPFHAITASDCQEYEMENGKGHSTAGLMKWIADVTIKRRQMRRKFRCSNLLAEAILTNSLKEAKRELALKQEDKRKKLQNFNYKLTMTIQGASPESEENDAAMNNTLQNCLSSLDSFFNELKSVKS</sequence>
<evidence type="ECO:0000313" key="2">
    <source>
        <dbReference type="EMBL" id="CAG7723891.1"/>
    </source>
</evidence>
<dbReference type="EMBL" id="CAJVCH010103499">
    <property type="protein sequence ID" value="CAG7723891.1"/>
    <property type="molecule type" value="Genomic_DNA"/>
</dbReference>
<accession>A0A8J2JT95</accession>
<protein>
    <submittedName>
        <fullName evidence="2">Uncharacterized protein</fullName>
    </submittedName>
</protein>